<protein>
    <submittedName>
        <fullName evidence="1">Uncharacterized protein</fullName>
    </submittedName>
</protein>
<name>A0ABT8VGA3_9BACL</name>
<dbReference type="RefSeq" id="WP_302880238.1">
    <property type="nucleotide sequence ID" value="NZ_JARLKN010000042.1"/>
</dbReference>
<evidence type="ECO:0000313" key="2">
    <source>
        <dbReference type="Proteomes" id="UP001168883"/>
    </source>
</evidence>
<reference evidence="1" key="1">
    <citation type="submission" date="2023-07" db="EMBL/GenBank/DDBJ databases">
        <authorList>
            <person name="Aktuganov G."/>
            <person name="Boyko T."/>
            <person name="Delegan Y."/>
            <person name="Galimzianova N."/>
            <person name="Gilvanova E."/>
            <person name="Korobov V."/>
            <person name="Kuzmina L."/>
            <person name="Melentiev A."/>
            <person name="Milman P."/>
            <person name="Ryabova A."/>
            <person name="Stupak E."/>
            <person name="Yasakov T."/>
            <person name="Zharikova N."/>
            <person name="Zhurenko E."/>
        </authorList>
    </citation>
    <scope>NUCLEOTIDE SEQUENCE</scope>
    <source>
        <strain evidence="1">IB-739</strain>
    </source>
</reference>
<accession>A0ABT8VGA3</accession>
<keyword evidence="2" id="KW-1185">Reference proteome</keyword>
<proteinExistence type="predicted"/>
<dbReference type="Proteomes" id="UP001168883">
    <property type="component" value="Unassembled WGS sequence"/>
</dbReference>
<gene>
    <name evidence="1" type="ORF">Q3C12_23550</name>
</gene>
<sequence>MLNSIKSLFDDPDRFAQFIAKTDLVKLTFEHYELLRNHMAIDLILSPKNQYQDIQEAFASLFCKELHNMHEWDITNQYANDDKEWLMALKDIWIPENFLKYPGLQVEMENASSFIKSVELDFQNVHVPSETANDVLKKISKNPTVIRLQKRHVYDQYFGESEAYYFLYEWGIYS</sequence>
<dbReference type="EMBL" id="JAUMKJ010000034">
    <property type="protein sequence ID" value="MDO3679990.1"/>
    <property type="molecule type" value="Genomic_DNA"/>
</dbReference>
<comment type="caution">
    <text evidence="1">The sequence shown here is derived from an EMBL/GenBank/DDBJ whole genome shotgun (WGS) entry which is preliminary data.</text>
</comment>
<organism evidence="1 2">
    <name type="scientific">Paenibacillus ehimensis</name>
    <dbReference type="NCBI Taxonomy" id="79264"/>
    <lineage>
        <taxon>Bacteria</taxon>
        <taxon>Bacillati</taxon>
        <taxon>Bacillota</taxon>
        <taxon>Bacilli</taxon>
        <taxon>Bacillales</taxon>
        <taxon>Paenibacillaceae</taxon>
        <taxon>Paenibacillus</taxon>
    </lineage>
</organism>
<evidence type="ECO:0000313" key="1">
    <source>
        <dbReference type="EMBL" id="MDO3679990.1"/>
    </source>
</evidence>